<dbReference type="Proteomes" id="UP000235672">
    <property type="component" value="Unassembled WGS sequence"/>
</dbReference>
<keyword evidence="1" id="KW-0812">Transmembrane</keyword>
<feature type="transmembrane region" description="Helical" evidence="1">
    <location>
        <begin position="12"/>
        <end position="33"/>
    </location>
</feature>
<reference evidence="2 3" key="1">
    <citation type="submission" date="2016-05" db="EMBL/GenBank/DDBJ databases">
        <title>A degradative enzymes factory behind the ericoid mycorrhizal symbiosis.</title>
        <authorList>
            <consortium name="DOE Joint Genome Institute"/>
            <person name="Martino E."/>
            <person name="Morin E."/>
            <person name="Grelet G."/>
            <person name="Kuo A."/>
            <person name="Kohler A."/>
            <person name="Daghino S."/>
            <person name="Barry K."/>
            <person name="Choi C."/>
            <person name="Cichocki N."/>
            <person name="Clum A."/>
            <person name="Copeland A."/>
            <person name="Hainaut M."/>
            <person name="Haridas S."/>
            <person name="Labutti K."/>
            <person name="Lindquist E."/>
            <person name="Lipzen A."/>
            <person name="Khouja H.-R."/>
            <person name="Murat C."/>
            <person name="Ohm R."/>
            <person name="Olson A."/>
            <person name="Spatafora J."/>
            <person name="Veneault-Fourrey C."/>
            <person name="Henrissat B."/>
            <person name="Grigoriev I."/>
            <person name="Martin F."/>
            <person name="Perotto S."/>
        </authorList>
    </citation>
    <scope>NUCLEOTIDE SEQUENCE [LARGE SCALE GENOMIC DNA]</scope>
    <source>
        <strain evidence="2 3">UAMH 7357</strain>
    </source>
</reference>
<evidence type="ECO:0000313" key="2">
    <source>
        <dbReference type="EMBL" id="PMD17197.1"/>
    </source>
</evidence>
<dbReference type="AlphaFoldDB" id="A0A2J6PT38"/>
<evidence type="ECO:0000313" key="3">
    <source>
        <dbReference type="Proteomes" id="UP000235672"/>
    </source>
</evidence>
<gene>
    <name evidence="2" type="ORF">NA56DRAFT_281411</name>
</gene>
<proteinExistence type="predicted"/>
<sequence>MRKFRCRSRPILFGHHSLDCLPVLIIFSLWMIFRPKSLTEPKMKVLDAFKRTKSGPRTRNSRISQAAVDIALNLNV</sequence>
<dbReference type="EMBL" id="KZ613501">
    <property type="protein sequence ID" value="PMD17197.1"/>
    <property type="molecule type" value="Genomic_DNA"/>
</dbReference>
<keyword evidence="1" id="KW-0472">Membrane</keyword>
<keyword evidence="1" id="KW-1133">Transmembrane helix</keyword>
<keyword evidence="3" id="KW-1185">Reference proteome</keyword>
<accession>A0A2J6PT38</accession>
<evidence type="ECO:0000256" key="1">
    <source>
        <dbReference type="SAM" id="Phobius"/>
    </source>
</evidence>
<protein>
    <submittedName>
        <fullName evidence="2">Uncharacterized protein</fullName>
    </submittedName>
</protein>
<name>A0A2J6PT38_9HELO</name>
<organism evidence="2 3">
    <name type="scientific">Hyaloscypha hepaticicola</name>
    <dbReference type="NCBI Taxonomy" id="2082293"/>
    <lineage>
        <taxon>Eukaryota</taxon>
        <taxon>Fungi</taxon>
        <taxon>Dikarya</taxon>
        <taxon>Ascomycota</taxon>
        <taxon>Pezizomycotina</taxon>
        <taxon>Leotiomycetes</taxon>
        <taxon>Helotiales</taxon>
        <taxon>Hyaloscyphaceae</taxon>
        <taxon>Hyaloscypha</taxon>
    </lineage>
</organism>